<dbReference type="Proteomes" id="UP000243015">
    <property type="component" value="Unassembled WGS sequence"/>
</dbReference>
<organism evidence="2 3">
    <name type="scientific">Trichophyton rubrum</name>
    <name type="common">Athlete's foot fungus</name>
    <name type="synonym">Epidermophyton rubrum</name>
    <dbReference type="NCBI Taxonomy" id="5551"/>
    <lineage>
        <taxon>Eukaryota</taxon>
        <taxon>Fungi</taxon>
        <taxon>Dikarya</taxon>
        <taxon>Ascomycota</taxon>
        <taxon>Pezizomycotina</taxon>
        <taxon>Eurotiomycetes</taxon>
        <taxon>Eurotiomycetidae</taxon>
        <taxon>Onygenales</taxon>
        <taxon>Arthrodermataceae</taxon>
        <taxon>Trichophyton</taxon>
    </lineage>
</organism>
<reference evidence="2 3" key="1">
    <citation type="submission" date="2016-05" db="EMBL/GenBank/DDBJ databases">
        <title>Genome sequencing of Trichophyton rubrum CMCC(F)T1i isolated from hair.</title>
        <authorList>
            <person name="Zhan P."/>
            <person name="Tao Y."/>
            <person name="Liu W."/>
        </authorList>
    </citation>
    <scope>NUCLEOTIDE SEQUENCE [LARGE SCALE GENOMIC DNA]</scope>
    <source>
        <strain evidence="3">CMCC(F)T1i</strain>
    </source>
</reference>
<evidence type="ECO:0000313" key="3">
    <source>
        <dbReference type="Proteomes" id="UP000243015"/>
    </source>
</evidence>
<dbReference type="AlphaFoldDB" id="A0A178EUI5"/>
<evidence type="ECO:0000256" key="1">
    <source>
        <dbReference type="SAM" id="MobiDB-lite"/>
    </source>
</evidence>
<dbReference type="PROSITE" id="PS51257">
    <property type="entry name" value="PROKAR_LIPOPROTEIN"/>
    <property type="match status" value="1"/>
</dbReference>
<sequence length="138" mass="15057">MRNAVFPVCLEDPVRDKQAPGGVSVSSCGLAGGCVSRLLRPYRGSAENYMLPRARHPQDTRSKVTALRYQNYASLGPLGGERKGAWRASLAASNLARLGCPRCILPFAPPNIKKAKSDEEDEVSDQSRQRETHSFPTS</sequence>
<accession>A0A178EUI5</accession>
<comment type="caution">
    <text evidence="2">The sequence shown here is derived from an EMBL/GenBank/DDBJ whole genome shotgun (WGS) entry which is preliminary data.</text>
</comment>
<proteinExistence type="predicted"/>
<evidence type="ECO:0000313" key="2">
    <source>
        <dbReference type="EMBL" id="OAL63569.1"/>
    </source>
</evidence>
<feature type="compositionally biased region" description="Basic and acidic residues" evidence="1">
    <location>
        <begin position="125"/>
        <end position="138"/>
    </location>
</feature>
<name>A0A178EUI5_TRIRU</name>
<dbReference type="EMBL" id="LHPM01000018">
    <property type="protein sequence ID" value="OAL63569.1"/>
    <property type="molecule type" value="Genomic_DNA"/>
</dbReference>
<gene>
    <name evidence="2" type="ORF">A7C99_5966</name>
</gene>
<feature type="region of interest" description="Disordered" evidence="1">
    <location>
        <begin position="109"/>
        <end position="138"/>
    </location>
</feature>
<protein>
    <submittedName>
        <fullName evidence="2">Uncharacterized protein</fullName>
    </submittedName>
</protein>